<feature type="signal peptide" evidence="1">
    <location>
        <begin position="1"/>
        <end position="18"/>
    </location>
</feature>
<evidence type="ECO:0000313" key="3">
    <source>
        <dbReference type="Proteomes" id="UP000051221"/>
    </source>
</evidence>
<dbReference type="EMBL" id="LKHS01000003">
    <property type="protein sequence ID" value="KQH87454.1"/>
    <property type="molecule type" value="Genomic_DNA"/>
</dbReference>
<dbReference type="InParanoid" id="A0A0Q2RTL3"/>
<name>A0A0Q2RTL3_VIBFU</name>
<keyword evidence="1" id="KW-0732">Signal</keyword>
<gene>
    <name evidence="2" type="ORF">AMR76_04365</name>
</gene>
<dbReference type="RefSeq" id="WP_055465400.1">
    <property type="nucleotide sequence ID" value="NZ_LKHS01000003.1"/>
</dbReference>
<evidence type="ECO:0000256" key="1">
    <source>
        <dbReference type="SAM" id="SignalP"/>
    </source>
</evidence>
<evidence type="ECO:0008006" key="4">
    <source>
        <dbReference type="Google" id="ProtNLM"/>
    </source>
</evidence>
<evidence type="ECO:0000313" key="2">
    <source>
        <dbReference type="EMBL" id="KQH87454.1"/>
    </source>
</evidence>
<accession>A0A0Q2RTL3</accession>
<reference evidence="2 3" key="1">
    <citation type="submission" date="2015-08" db="EMBL/GenBank/DDBJ databases">
        <title>Antibacterial properties of a collection of Vibrionaceae strains.</title>
        <authorList>
            <person name="Giubergia S."/>
        </authorList>
    </citation>
    <scope>NUCLEOTIDE SEQUENCE [LARGE SCALE GENOMIC DNA]</scope>
    <source>
        <strain evidence="2 3">S0821</strain>
    </source>
</reference>
<protein>
    <recommendedName>
        <fullName evidence="4">DUF2066 domain-containing protein</fullName>
    </recommendedName>
</protein>
<dbReference type="Proteomes" id="UP000051221">
    <property type="component" value="Unassembled WGS sequence"/>
</dbReference>
<sequence length="423" mass="45840">MRYLALLMAGLMSLPALALTKVNLYQTEVVIDEQQDNADAAARIAGMQQVIVRATGDKESINNEVIQKALRQNSQYLNQISYAQQGDAKTLRMGFSGQHIRSLLTQAQLPFWPENRANLLVWLVEESNYDRTITWEHANTPLLRQLKASAQLRGLPLIVPVGDFDDITGVQISDLWGGFAQPISLASQRYPTDAVLVVRAQGSNLRWTLYDQNAGNMISAPKTPMSGQASGQNAAADMVDELSDYYAQKGAVMVNSESSEAVLASFTPVNGAVSFFTLEDRLKRLSSVASLDILKIQGNEVIFKVHLLASESQFQQEVLRMGRVVTREAPAPQLQREPSLMPAAETHAVGVDGVETDGVETDGVETNAIDSEGAAAVPAQADAASSTSAIDVQPVLATEPSVDAQPVMPAEPAINTLYFQWQG</sequence>
<feature type="chain" id="PRO_5006196420" description="DUF2066 domain-containing protein" evidence="1">
    <location>
        <begin position="19"/>
        <end position="423"/>
    </location>
</feature>
<dbReference type="InterPro" id="IPR018642">
    <property type="entry name" value="DUF2066"/>
</dbReference>
<dbReference type="AlphaFoldDB" id="A0A0Q2RTL3"/>
<keyword evidence="3" id="KW-1185">Reference proteome</keyword>
<dbReference type="Pfam" id="PF09839">
    <property type="entry name" value="DUF2066"/>
    <property type="match status" value="1"/>
</dbReference>
<comment type="caution">
    <text evidence="2">The sequence shown here is derived from an EMBL/GenBank/DDBJ whole genome shotgun (WGS) entry which is preliminary data.</text>
</comment>
<proteinExistence type="predicted"/>
<organism evidence="2 3">
    <name type="scientific">Vibrio furnissii</name>
    <dbReference type="NCBI Taxonomy" id="29494"/>
    <lineage>
        <taxon>Bacteria</taxon>
        <taxon>Pseudomonadati</taxon>
        <taxon>Pseudomonadota</taxon>
        <taxon>Gammaproteobacteria</taxon>
        <taxon>Vibrionales</taxon>
        <taxon>Vibrionaceae</taxon>
        <taxon>Vibrio</taxon>
    </lineage>
</organism>